<comment type="caution">
    <text evidence="2">The sequence shown here is derived from an EMBL/GenBank/DDBJ whole genome shotgun (WGS) entry which is preliminary data.</text>
</comment>
<accession>A0ABN0VWI0</accession>
<evidence type="ECO:0000256" key="1">
    <source>
        <dbReference type="SAM" id="MobiDB-lite"/>
    </source>
</evidence>
<gene>
    <name evidence="2" type="ORF">GCM10008967_07060</name>
</gene>
<sequence length="114" mass="13627">MGLNAFEEERDELGRVIIDDPNLIPKHMTEEEEHQFWENHAMSERLLEDSIIEDDDDLPPPRRTSTQPISLRIESDLLVRLQHLAELKNIPYQTLLKQFVTERVYEEEKREKVF</sequence>
<dbReference type="Pfam" id="PF12441">
    <property type="entry name" value="CopG_antitoxin"/>
    <property type="match status" value="1"/>
</dbReference>
<dbReference type="Proteomes" id="UP001500782">
    <property type="component" value="Unassembled WGS sequence"/>
</dbReference>
<evidence type="ECO:0000313" key="3">
    <source>
        <dbReference type="Proteomes" id="UP001500782"/>
    </source>
</evidence>
<dbReference type="EMBL" id="BAAADJ010000006">
    <property type="protein sequence ID" value="GAA0319120.1"/>
    <property type="molecule type" value="Genomic_DNA"/>
</dbReference>
<reference evidence="2 3" key="1">
    <citation type="journal article" date="2019" name="Int. J. Syst. Evol. Microbiol.">
        <title>The Global Catalogue of Microorganisms (GCM) 10K type strain sequencing project: providing services to taxonomists for standard genome sequencing and annotation.</title>
        <authorList>
            <consortium name="The Broad Institute Genomics Platform"/>
            <consortium name="The Broad Institute Genome Sequencing Center for Infectious Disease"/>
            <person name="Wu L."/>
            <person name="Ma J."/>
        </authorList>
    </citation>
    <scope>NUCLEOTIDE SEQUENCE [LARGE SCALE GENOMIC DNA]</scope>
    <source>
        <strain evidence="2 3">JCM 9731</strain>
    </source>
</reference>
<keyword evidence="3" id="KW-1185">Reference proteome</keyword>
<protein>
    <submittedName>
        <fullName evidence="2">Uncharacterized protein</fullName>
    </submittedName>
</protein>
<name>A0ABN0VWI0_9BACI</name>
<feature type="region of interest" description="Disordered" evidence="1">
    <location>
        <begin position="48"/>
        <end position="67"/>
    </location>
</feature>
<evidence type="ECO:0000313" key="2">
    <source>
        <dbReference type="EMBL" id="GAA0319120.1"/>
    </source>
</evidence>
<dbReference type="RefSeq" id="WP_343796428.1">
    <property type="nucleotide sequence ID" value="NZ_BAAADJ010000006.1"/>
</dbReference>
<organism evidence="2 3">
    <name type="scientific">Bacillus carboniphilus</name>
    <dbReference type="NCBI Taxonomy" id="86663"/>
    <lineage>
        <taxon>Bacteria</taxon>
        <taxon>Bacillati</taxon>
        <taxon>Bacillota</taxon>
        <taxon>Bacilli</taxon>
        <taxon>Bacillales</taxon>
        <taxon>Bacillaceae</taxon>
        <taxon>Bacillus</taxon>
    </lineage>
</organism>
<proteinExistence type="predicted"/>
<dbReference type="InterPro" id="IPR022148">
    <property type="entry name" value="CopG_antitoxin"/>
</dbReference>